<keyword evidence="3" id="KW-0274">FAD</keyword>
<evidence type="ECO:0000259" key="6">
    <source>
        <dbReference type="PROSITE" id="PS51387"/>
    </source>
</evidence>
<sequence length="515" mass="55824">MPATKMVGLVELLIAAAVSTATAQKEAPQAVLPALLPDFCCAALSRALPWSRLLFPHHTAFETRHSSYFNVNQQTINPSCIVQPRDHGEVALAVAALTSTSKFKPCKFAIRSGGHGTYAGASNIDAGVVLDLKNLNTVKYDARNNLVDVGPGATWNDVYTTLEPLGIMIAGGRSSLVGVGGLTLGGGISYFSPEHGFVCDNVVEFSLVLASGRFAFASKTSNPDLFMALKGGGNNFGVVISFAFRAFKYSGMWGGLVVYPETTMHDQFKALVNFANKIEKNPKGAAIVMSVYQSTVGVPLVSNAYDYAEPVSRPAAYDEFFAIPGVIADTTGIRNMSSIAQEWEGVTTHSVFFGTLTFANDLRVMKQAHEIFKDVLSHLKTKATGDWGIYTIYQPIPPAYWKDSEARGGNVLGFERFNNQALCLYLPYISWQGAEQDALFQASGAELIKRIRKYAESIGADNPFLYLNYADKTQDPLATYGAANVERIRAVAKKYDPHEFLQNLVPGGFKIANVS</sequence>
<keyword evidence="4" id="KW-0560">Oxidoreductase</keyword>
<evidence type="ECO:0000256" key="1">
    <source>
        <dbReference type="ARBA" id="ARBA00005466"/>
    </source>
</evidence>
<dbReference type="InterPro" id="IPR016166">
    <property type="entry name" value="FAD-bd_PCMH"/>
</dbReference>
<protein>
    <submittedName>
        <fullName evidence="7">FAD binding domain-containing protein</fullName>
    </submittedName>
</protein>
<dbReference type="GO" id="GO:0071949">
    <property type="term" value="F:FAD binding"/>
    <property type="evidence" value="ECO:0007669"/>
    <property type="project" value="InterPro"/>
</dbReference>
<dbReference type="SUPFAM" id="SSF56176">
    <property type="entry name" value="FAD-binding/transporter-associated domain-like"/>
    <property type="match status" value="1"/>
</dbReference>
<comment type="similarity">
    <text evidence="1">Belongs to the oxygen-dependent FAD-linked oxidoreductase family.</text>
</comment>
<organism evidence="7 8">
    <name type="scientific">Ophiobolus disseminans</name>
    <dbReference type="NCBI Taxonomy" id="1469910"/>
    <lineage>
        <taxon>Eukaryota</taxon>
        <taxon>Fungi</taxon>
        <taxon>Dikarya</taxon>
        <taxon>Ascomycota</taxon>
        <taxon>Pezizomycotina</taxon>
        <taxon>Dothideomycetes</taxon>
        <taxon>Pleosporomycetidae</taxon>
        <taxon>Pleosporales</taxon>
        <taxon>Pleosporineae</taxon>
        <taxon>Phaeosphaeriaceae</taxon>
        <taxon>Ophiobolus</taxon>
    </lineage>
</organism>
<dbReference type="InterPro" id="IPR006094">
    <property type="entry name" value="Oxid_FAD_bind_N"/>
</dbReference>
<accession>A0A6A7A405</accession>
<dbReference type="Proteomes" id="UP000799424">
    <property type="component" value="Unassembled WGS sequence"/>
</dbReference>
<dbReference type="EMBL" id="MU006224">
    <property type="protein sequence ID" value="KAF2827528.1"/>
    <property type="molecule type" value="Genomic_DNA"/>
</dbReference>
<dbReference type="Pfam" id="PF01565">
    <property type="entry name" value="FAD_binding_4"/>
    <property type="match status" value="1"/>
</dbReference>
<evidence type="ECO:0000256" key="3">
    <source>
        <dbReference type="ARBA" id="ARBA00022827"/>
    </source>
</evidence>
<dbReference type="PANTHER" id="PTHR42973:SF22">
    <property type="entry name" value="FAD-BINDING PCMH-TYPE DOMAIN-CONTAINING PROTEIN-RELATED"/>
    <property type="match status" value="1"/>
</dbReference>
<name>A0A6A7A405_9PLEO</name>
<dbReference type="InterPro" id="IPR036318">
    <property type="entry name" value="FAD-bd_PCMH-like_sf"/>
</dbReference>
<proteinExistence type="inferred from homology"/>
<dbReference type="Gene3D" id="3.30.465.10">
    <property type="match status" value="1"/>
</dbReference>
<gene>
    <name evidence="7" type="ORF">CC86DRAFT_212475</name>
</gene>
<reference evidence="7" key="1">
    <citation type="journal article" date="2020" name="Stud. Mycol.">
        <title>101 Dothideomycetes genomes: a test case for predicting lifestyles and emergence of pathogens.</title>
        <authorList>
            <person name="Haridas S."/>
            <person name="Albert R."/>
            <person name="Binder M."/>
            <person name="Bloem J."/>
            <person name="Labutti K."/>
            <person name="Salamov A."/>
            <person name="Andreopoulos B."/>
            <person name="Baker S."/>
            <person name="Barry K."/>
            <person name="Bills G."/>
            <person name="Bluhm B."/>
            <person name="Cannon C."/>
            <person name="Castanera R."/>
            <person name="Culley D."/>
            <person name="Daum C."/>
            <person name="Ezra D."/>
            <person name="Gonzalez J."/>
            <person name="Henrissat B."/>
            <person name="Kuo A."/>
            <person name="Liang C."/>
            <person name="Lipzen A."/>
            <person name="Lutzoni F."/>
            <person name="Magnuson J."/>
            <person name="Mondo S."/>
            <person name="Nolan M."/>
            <person name="Ohm R."/>
            <person name="Pangilinan J."/>
            <person name="Park H.-J."/>
            <person name="Ramirez L."/>
            <person name="Alfaro M."/>
            <person name="Sun H."/>
            <person name="Tritt A."/>
            <person name="Yoshinaga Y."/>
            <person name="Zwiers L.-H."/>
            <person name="Turgeon B."/>
            <person name="Goodwin S."/>
            <person name="Spatafora J."/>
            <person name="Crous P."/>
            <person name="Grigoriev I."/>
        </authorList>
    </citation>
    <scope>NUCLEOTIDE SEQUENCE</scope>
    <source>
        <strain evidence="7">CBS 113818</strain>
    </source>
</reference>
<feature type="signal peptide" evidence="5">
    <location>
        <begin position="1"/>
        <end position="23"/>
    </location>
</feature>
<dbReference type="PROSITE" id="PS51387">
    <property type="entry name" value="FAD_PCMH"/>
    <property type="match status" value="1"/>
</dbReference>
<keyword evidence="2" id="KW-0285">Flavoprotein</keyword>
<evidence type="ECO:0000313" key="8">
    <source>
        <dbReference type="Proteomes" id="UP000799424"/>
    </source>
</evidence>
<dbReference type="Gene3D" id="3.40.462.20">
    <property type="match status" value="1"/>
</dbReference>
<dbReference type="InterPro" id="IPR050416">
    <property type="entry name" value="FAD-linked_Oxidoreductase"/>
</dbReference>
<dbReference type="OrthoDB" id="2151789at2759"/>
<feature type="domain" description="FAD-binding PCMH-type" evidence="6">
    <location>
        <begin position="74"/>
        <end position="249"/>
    </location>
</feature>
<evidence type="ECO:0000256" key="5">
    <source>
        <dbReference type="SAM" id="SignalP"/>
    </source>
</evidence>
<keyword evidence="5" id="KW-0732">Signal</keyword>
<dbReference type="AlphaFoldDB" id="A0A6A7A405"/>
<dbReference type="InterPro" id="IPR016169">
    <property type="entry name" value="FAD-bd_PCMH_sub2"/>
</dbReference>
<keyword evidence="8" id="KW-1185">Reference proteome</keyword>
<dbReference type="Gene3D" id="3.30.43.10">
    <property type="entry name" value="Uridine Diphospho-n-acetylenolpyruvylglucosamine Reductase, domain 2"/>
    <property type="match status" value="1"/>
</dbReference>
<dbReference type="InterPro" id="IPR016167">
    <property type="entry name" value="FAD-bd_PCMH_sub1"/>
</dbReference>
<evidence type="ECO:0000313" key="7">
    <source>
        <dbReference type="EMBL" id="KAF2827528.1"/>
    </source>
</evidence>
<feature type="chain" id="PRO_5025403484" evidence="5">
    <location>
        <begin position="24"/>
        <end position="515"/>
    </location>
</feature>
<evidence type="ECO:0000256" key="2">
    <source>
        <dbReference type="ARBA" id="ARBA00022630"/>
    </source>
</evidence>
<evidence type="ECO:0000256" key="4">
    <source>
        <dbReference type="ARBA" id="ARBA00023002"/>
    </source>
</evidence>
<dbReference type="GO" id="GO:0016491">
    <property type="term" value="F:oxidoreductase activity"/>
    <property type="evidence" value="ECO:0007669"/>
    <property type="project" value="UniProtKB-KW"/>
</dbReference>
<dbReference type="PANTHER" id="PTHR42973">
    <property type="entry name" value="BINDING OXIDOREDUCTASE, PUTATIVE (AFU_ORTHOLOGUE AFUA_1G17690)-RELATED"/>
    <property type="match status" value="1"/>
</dbReference>